<organism evidence="2 3">
    <name type="scientific">Plasmodiophora brassicae</name>
    <name type="common">Clubroot disease agent</name>
    <dbReference type="NCBI Taxonomy" id="37360"/>
    <lineage>
        <taxon>Eukaryota</taxon>
        <taxon>Sar</taxon>
        <taxon>Rhizaria</taxon>
        <taxon>Endomyxa</taxon>
        <taxon>Phytomyxea</taxon>
        <taxon>Plasmodiophorida</taxon>
        <taxon>Plasmodiophoridae</taxon>
        <taxon>Plasmodiophora</taxon>
    </lineage>
</organism>
<protein>
    <submittedName>
        <fullName evidence="2">Uncharacterized protein</fullName>
    </submittedName>
</protein>
<accession>A0A0G4IGW1</accession>
<evidence type="ECO:0000313" key="3">
    <source>
        <dbReference type="Proteomes" id="UP000039324"/>
    </source>
</evidence>
<reference evidence="2 3" key="1">
    <citation type="submission" date="2015-02" db="EMBL/GenBank/DDBJ databases">
        <authorList>
            <person name="Chooi Y.-H."/>
        </authorList>
    </citation>
    <scope>NUCLEOTIDE SEQUENCE [LARGE SCALE GENOMIC DNA]</scope>
    <source>
        <strain evidence="2">E3</strain>
    </source>
</reference>
<name>A0A0G4IGW1_PLABS</name>
<sequence>LRVGERQVARVVDAGRHRPQMLTQGNGIGRVHAAVGHDHGEACGATLQAGRRVPFQGVLHVGARLLGPAVSLRQPPERRHVGVRTHPGAFVVVLGGQAAAGHHVRQLPSVPVRQVEPPAPGQDHVDHRHY</sequence>
<feature type="region of interest" description="Disordered" evidence="1">
    <location>
        <begin position="111"/>
        <end position="130"/>
    </location>
</feature>
<dbReference type="AlphaFoldDB" id="A0A0G4IGW1"/>
<dbReference type="EMBL" id="CDSF01000001">
    <property type="protein sequence ID" value="CEO94307.1"/>
    <property type="molecule type" value="Genomic_DNA"/>
</dbReference>
<feature type="non-terminal residue" evidence="2">
    <location>
        <position position="1"/>
    </location>
</feature>
<evidence type="ECO:0000256" key="1">
    <source>
        <dbReference type="SAM" id="MobiDB-lite"/>
    </source>
</evidence>
<evidence type="ECO:0000313" key="2">
    <source>
        <dbReference type="EMBL" id="CEO94307.1"/>
    </source>
</evidence>
<keyword evidence="3" id="KW-1185">Reference proteome</keyword>
<gene>
    <name evidence="2" type="ORF">PBRA_000092</name>
</gene>
<proteinExistence type="predicted"/>
<dbReference type="Proteomes" id="UP000039324">
    <property type="component" value="Unassembled WGS sequence"/>
</dbReference>